<reference evidence="4" key="1">
    <citation type="journal article" date="2014" name="Science">
        <title>Nonhuman genetics. Genomic basis for the convergent evolution of electric organs.</title>
        <authorList>
            <person name="Gallant J.R."/>
            <person name="Traeger L.L."/>
            <person name="Volkening J.D."/>
            <person name="Moffett H."/>
            <person name="Chen P.H."/>
            <person name="Novina C.D."/>
            <person name="Phillips G.N.Jr."/>
            <person name="Anand R."/>
            <person name="Wells G.B."/>
            <person name="Pinch M."/>
            <person name="Guth R."/>
            <person name="Unguez G.A."/>
            <person name="Albert J.S."/>
            <person name="Zakon H.H."/>
            <person name="Samanta M.P."/>
            <person name="Sussman M.R."/>
        </authorList>
    </citation>
    <scope>NUCLEOTIDE SEQUENCE [LARGE SCALE GENOMIC DNA]</scope>
</reference>
<dbReference type="STRING" id="8005.ENSEEEP00000050952"/>
<evidence type="ECO:0000256" key="1">
    <source>
        <dbReference type="SAM" id="MobiDB-lite"/>
    </source>
</evidence>
<feature type="compositionally biased region" description="Basic and acidic residues" evidence="1">
    <location>
        <begin position="73"/>
        <end position="86"/>
    </location>
</feature>
<feature type="chain" id="PRO_5044229300" evidence="2">
    <location>
        <begin position="29"/>
        <end position="93"/>
    </location>
</feature>
<sequence length="93" mass="9814">MCVLVANFSKCQTSFSLVVLCWLSAVDPAPVCPLSLAGALHPVQAQLERFGAGPGCAAKEGGAKETHVISVEKASHSPDKQVKRTDCPSVHHY</sequence>
<organism evidence="3 4">
    <name type="scientific">Electrophorus electricus</name>
    <name type="common">Electric eel</name>
    <name type="synonym">Gymnotus electricus</name>
    <dbReference type="NCBI Taxonomy" id="8005"/>
    <lineage>
        <taxon>Eukaryota</taxon>
        <taxon>Metazoa</taxon>
        <taxon>Chordata</taxon>
        <taxon>Craniata</taxon>
        <taxon>Vertebrata</taxon>
        <taxon>Euteleostomi</taxon>
        <taxon>Actinopterygii</taxon>
        <taxon>Neopterygii</taxon>
        <taxon>Teleostei</taxon>
        <taxon>Ostariophysi</taxon>
        <taxon>Gymnotiformes</taxon>
        <taxon>Gymnotoidei</taxon>
        <taxon>Gymnotidae</taxon>
        <taxon>Electrophorus</taxon>
    </lineage>
</organism>
<reference evidence="3" key="4">
    <citation type="submission" date="2025-08" db="UniProtKB">
        <authorList>
            <consortium name="Ensembl"/>
        </authorList>
    </citation>
    <scope>IDENTIFICATION</scope>
</reference>
<name>A0A4W4HQA8_ELEEL</name>
<accession>A0A4W4HQA8</accession>
<reference evidence="4" key="2">
    <citation type="journal article" date="2017" name="Sci. Adv.">
        <title>A tail of two voltages: Proteomic comparison of the three electric organs of the electric eel.</title>
        <authorList>
            <person name="Traeger L.L."/>
            <person name="Sabat G."/>
            <person name="Barrett-Wilt G.A."/>
            <person name="Wells G.B."/>
            <person name="Sussman M.R."/>
        </authorList>
    </citation>
    <scope>NUCLEOTIDE SEQUENCE [LARGE SCALE GENOMIC DNA]</scope>
</reference>
<evidence type="ECO:0000313" key="3">
    <source>
        <dbReference type="Ensembl" id="ENSEEEP00000050952.2"/>
    </source>
</evidence>
<evidence type="ECO:0000256" key="2">
    <source>
        <dbReference type="SAM" id="SignalP"/>
    </source>
</evidence>
<keyword evidence="2" id="KW-0732">Signal</keyword>
<reference evidence="3" key="5">
    <citation type="submission" date="2025-09" db="UniProtKB">
        <authorList>
            <consortium name="Ensembl"/>
        </authorList>
    </citation>
    <scope>IDENTIFICATION</scope>
</reference>
<dbReference type="GeneTree" id="ENSGT00940000177829"/>
<keyword evidence="4" id="KW-1185">Reference proteome</keyword>
<feature type="region of interest" description="Disordered" evidence="1">
    <location>
        <begin position="71"/>
        <end position="93"/>
    </location>
</feature>
<dbReference type="Proteomes" id="UP000314983">
    <property type="component" value="Chromosome 4"/>
</dbReference>
<feature type="signal peptide" evidence="2">
    <location>
        <begin position="1"/>
        <end position="28"/>
    </location>
</feature>
<protein>
    <submittedName>
        <fullName evidence="3">Uncharacterized protein</fullName>
    </submittedName>
</protein>
<dbReference type="Ensembl" id="ENSEEET00000051507.2">
    <property type="protein sequence ID" value="ENSEEEP00000050952.2"/>
    <property type="gene ID" value="ENSEEEG00000023931.2"/>
</dbReference>
<dbReference type="AlphaFoldDB" id="A0A4W4HQA8"/>
<reference evidence="3" key="3">
    <citation type="submission" date="2020-05" db="EMBL/GenBank/DDBJ databases">
        <title>Electrophorus electricus (electric eel) genome, fEleEle1, primary haplotype.</title>
        <authorList>
            <person name="Myers G."/>
            <person name="Meyer A."/>
            <person name="Fedrigo O."/>
            <person name="Formenti G."/>
            <person name="Rhie A."/>
            <person name="Tracey A."/>
            <person name="Sims Y."/>
            <person name="Jarvis E.D."/>
        </authorList>
    </citation>
    <scope>NUCLEOTIDE SEQUENCE [LARGE SCALE GENOMIC DNA]</scope>
</reference>
<evidence type="ECO:0000313" key="4">
    <source>
        <dbReference type="Proteomes" id="UP000314983"/>
    </source>
</evidence>
<proteinExistence type="predicted"/>